<dbReference type="Pfam" id="PF07160">
    <property type="entry name" value="SKA1"/>
    <property type="match status" value="1"/>
</dbReference>
<protein>
    <recommendedName>
        <fullName evidence="3">SKA complex subunit 1</fullName>
    </recommendedName>
    <alternativeName>
        <fullName evidence="4">Spindle and kinetochore-associated protein 1</fullName>
    </alternativeName>
</protein>
<organism evidence="6 7">
    <name type="scientific">Mizuhopecten yessoensis</name>
    <name type="common">Japanese scallop</name>
    <name type="synonym">Patinopecten yessoensis</name>
    <dbReference type="NCBI Taxonomy" id="6573"/>
    <lineage>
        <taxon>Eukaryota</taxon>
        <taxon>Metazoa</taxon>
        <taxon>Spiralia</taxon>
        <taxon>Lophotrochozoa</taxon>
        <taxon>Mollusca</taxon>
        <taxon>Bivalvia</taxon>
        <taxon>Autobranchia</taxon>
        <taxon>Pteriomorphia</taxon>
        <taxon>Pectinida</taxon>
        <taxon>Pectinoidea</taxon>
        <taxon>Pectinidae</taxon>
        <taxon>Mizuhopecten</taxon>
    </lineage>
</organism>
<dbReference type="GO" id="GO:0005876">
    <property type="term" value="C:spindle microtubule"/>
    <property type="evidence" value="ECO:0007669"/>
    <property type="project" value="TreeGrafter"/>
</dbReference>
<dbReference type="GO" id="GO:0031110">
    <property type="term" value="P:regulation of microtubule polymerization or depolymerization"/>
    <property type="evidence" value="ECO:0007669"/>
    <property type="project" value="TreeGrafter"/>
</dbReference>
<feature type="compositionally biased region" description="Polar residues" evidence="5">
    <location>
        <begin position="129"/>
        <end position="146"/>
    </location>
</feature>
<evidence type="ECO:0000313" key="6">
    <source>
        <dbReference type="EMBL" id="OWF34876.1"/>
    </source>
</evidence>
<feature type="compositionally biased region" description="Basic and acidic residues" evidence="5">
    <location>
        <begin position="101"/>
        <end position="113"/>
    </location>
</feature>
<dbReference type="Gene3D" id="6.10.250.1370">
    <property type="match status" value="1"/>
</dbReference>
<proteinExistence type="inferred from homology"/>
<dbReference type="STRING" id="6573.A0A210PEJ3"/>
<dbReference type="InterPro" id="IPR042031">
    <property type="entry name" value="SKA1_MBD_sf"/>
</dbReference>
<comment type="similarity">
    <text evidence="1">Belongs to the SKA1 family.</text>
</comment>
<evidence type="ECO:0000313" key="7">
    <source>
        <dbReference type="Proteomes" id="UP000242188"/>
    </source>
</evidence>
<name>A0A210PEJ3_MIZYE</name>
<feature type="region of interest" description="Disordered" evidence="5">
    <location>
        <begin position="97"/>
        <end position="149"/>
    </location>
</feature>
<dbReference type="GO" id="GO:0008017">
    <property type="term" value="F:microtubule binding"/>
    <property type="evidence" value="ECO:0007669"/>
    <property type="project" value="InterPro"/>
</dbReference>
<dbReference type="PANTHER" id="PTHR28573:SF1">
    <property type="entry name" value="SPINDLE AND KINETOCHORE-ASSOCIATED PROTEIN 1"/>
    <property type="match status" value="1"/>
</dbReference>
<dbReference type="GO" id="GO:0051301">
    <property type="term" value="P:cell division"/>
    <property type="evidence" value="ECO:0007669"/>
    <property type="project" value="InterPro"/>
</dbReference>
<keyword evidence="7" id="KW-1185">Reference proteome</keyword>
<reference evidence="6 7" key="1">
    <citation type="journal article" date="2017" name="Nat. Ecol. Evol.">
        <title>Scallop genome provides insights into evolution of bilaterian karyotype and development.</title>
        <authorList>
            <person name="Wang S."/>
            <person name="Zhang J."/>
            <person name="Jiao W."/>
            <person name="Li J."/>
            <person name="Xun X."/>
            <person name="Sun Y."/>
            <person name="Guo X."/>
            <person name="Huan P."/>
            <person name="Dong B."/>
            <person name="Zhang L."/>
            <person name="Hu X."/>
            <person name="Sun X."/>
            <person name="Wang J."/>
            <person name="Zhao C."/>
            <person name="Wang Y."/>
            <person name="Wang D."/>
            <person name="Huang X."/>
            <person name="Wang R."/>
            <person name="Lv J."/>
            <person name="Li Y."/>
            <person name="Zhang Z."/>
            <person name="Liu B."/>
            <person name="Lu W."/>
            <person name="Hui Y."/>
            <person name="Liang J."/>
            <person name="Zhou Z."/>
            <person name="Hou R."/>
            <person name="Li X."/>
            <person name="Liu Y."/>
            <person name="Li H."/>
            <person name="Ning X."/>
            <person name="Lin Y."/>
            <person name="Zhao L."/>
            <person name="Xing Q."/>
            <person name="Dou J."/>
            <person name="Li Y."/>
            <person name="Mao J."/>
            <person name="Guo H."/>
            <person name="Dou H."/>
            <person name="Li T."/>
            <person name="Mu C."/>
            <person name="Jiang W."/>
            <person name="Fu Q."/>
            <person name="Fu X."/>
            <person name="Miao Y."/>
            <person name="Liu J."/>
            <person name="Yu Q."/>
            <person name="Li R."/>
            <person name="Liao H."/>
            <person name="Li X."/>
            <person name="Kong Y."/>
            <person name="Jiang Z."/>
            <person name="Chourrout D."/>
            <person name="Li R."/>
            <person name="Bao Z."/>
        </authorList>
    </citation>
    <scope>NUCLEOTIDE SEQUENCE [LARGE SCALE GENOMIC DNA]</scope>
    <source>
        <strain evidence="6 7">PY_sf001</strain>
    </source>
</reference>
<dbReference type="GO" id="GO:0000940">
    <property type="term" value="C:outer kinetochore"/>
    <property type="evidence" value="ECO:0007669"/>
    <property type="project" value="TreeGrafter"/>
</dbReference>
<dbReference type="PANTHER" id="PTHR28573">
    <property type="entry name" value="SPINDLE AND KINETOCHORE-ASSOCIATED PROTEIN 1"/>
    <property type="match status" value="1"/>
</dbReference>
<keyword evidence="2" id="KW-0175">Coiled coil</keyword>
<evidence type="ECO:0000256" key="3">
    <source>
        <dbReference type="ARBA" id="ARBA00047182"/>
    </source>
</evidence>
<evidence type="ECO:0000256" key="5">
    <source>
        <dbReference type="SAM" id="MobiDB-lite"/>
    </source>
</evidence>
<sequence>MDATSLDGLAEHFQKKLDTVNTIMDLRSADEDEGESYQSQVVSLQTELDSLQVVIALMKTEVNKQTIKLKQTQSMKTDMETLVSNLSHAVSYIPSRMPKPAQKEAAVEIRDKPAVTTKTTAAQSKKSTNQGSCKENQPPRKNQSGGKKQKNVYIPTLEYITVEDFENVPKYIKGRMNYNQINTMMDEINKAYKEKYKILSMKRTTLNDVNRKRFEKFKLQESKETTGEHFIVDDDIKEFSHMKMDSVYRSVLTLLRHCGRLKEIRGGGHTRYACVEIY</sequence>
<evidence type="ECO:0000256" key="1">
    <source>
        <dbReference type="ARBA" id="ARBA00006836"/>
    </source>
</evidence>
<dbReference type="FunFam" id="1.10.10.1890:FF:000002">
    <property type="entry name" value="Spindle and kinetochore-associated protein 1"/>
    <property type="match status" value="1"/>
</dbReference>
<accession>A0A210PEJ3</accession>
<dbReference type="EMBL" id="NEDP02076748">
    <property type="protein sequence ID" value="OWF34876.1"/>
    <property type="molecule type" value="Genomic_DNA"/>
</dbReference>
<dbReference type="OrthoDB" id="5962at2759"/>
<evidence type="ECO:0000256" key="2">
    <source>
        <dbReference type="ARBA" id="ARBA00023054"/>
    </source>
</evidence>
<dbReference type="Proteomes" id="UP000242188">
    <property type="component" value="Unassembled WGS sequence"/>
</dbReference>
<feature type="compositionally biased region" description="Low complexity" evidence="5">
    <location>
        <begin position="116"/>
        <end position="128"/>
    </location>
</feature>
<dbReference type="GO" id="GO:0000278">
    <property type="term" value="P:mitotic cell cycle"/>
    <property type="evidence" value="ECO:0007669"/>
    <property type="project" value="TreeGrafter"/>
</dbReference>
<dbReference type="AlphaFoldDB" id="A0A210PEJ3"/>
<dbReference type="GO" id="GO:0007059">
    <property type="term" value="P:chromosome segregation"/>
    <property type="evidence" value="ECO:0007669"/>
    <property type="project" value="InterPro"/>
</dbReference>
<dbReference type="Gene3D" id="1.10.10.1890">
    <property type="entry name" value="Ska1 microtubule binding domain-like"/>
    <property type="match status" value="1"/>
</dbReference>
<dbReference type="InterPro" id="IPR009829">
    <property type="entry name" value="SKA1"/>
</dbReference>
<gene>
    <name evidence="6" type="ORF">KP79_PYT15662</name>
</gene>
<comment type="caution">
    <text evidence="6">The sequence shown here is derived from an EMBL/GenBank/DDBJ whole genome shotgun (WGS) entry which is preliminary data.</text>
</comment>
<dbReference type="GO" id="GO:0072686">
    <property type="term" value="C:mitotic spindle"/>
    <property type="evidence" value="ECO:0007669"/>
    <property type="project" value="TreeGrafter"/>
</dbReference>
<evidence type="ECO:0000256" key="4">
    <source>
        <dbReference type="ARBA" id="ARBA00047202"/>
    </source>
</evidence>